<evidence type="ECO:0000259" key="3">
    <source>
        <dbReference type="Pfam" id="PF04783"/>
    </source>
</evidence>
<feature type="compositionally biased region" description="Basic and acidic residues" evidence="1">
    <location>
        <begin position="132"/>
        <end position="145"/>
    </location>
</feature>
<dbReference type="Pfam" id="PF04783">
    <property type="entry name" value="DUF630"/>
    <property type="match status" value="1"/>
</dbReference>
<keyword evidence="5" id="KW-1185">Reference proteome</keyword>
<evidence type="ECO:0000313" key="5">
    <source>
        <dbReference type="Proteomes" id="UP000298416"/>
    </source>
</evidence>
<feature type="domain" description="DUF630" evidence="3">
    <location>
        <begin position="1"/>
        <end position="59"/>
    </location>
</feature>
<feature type="region of interest" description="Disordered" evidence="1">
    <location>
        <begin position="536"/>
        <end position="556"/>
    </location>
</feature>
<proteinExistence type="predicted"/>
<reference evidence="4" key="2">
    <citation type="submission" date="2020-08" db="EMBL/GenBank/DDBJ databases">
        <title>Plant Genome Project.</title>
        <authorList>
            <person name="Zhang R.-G."/>
        </authorList>
    </citation>
    <scope>NUCLEOTIDE SEQUENCE</scope>
    <source>
        <strain evidence="4">Huo1</strain>
        <tissue evidence="4">Leaf</tissue>
    </source>
</reference>
<feature type="compositionally biased region" description="Basic and acidic residues" evidence="1">
    <location>
        <begin position="279"/>
        <end position="292"/>
    </location>
</feature>
<accession>A0A8X8Z1F5</accession>
<dbReference type="AlphaFoldDB" id="A0A8X8Z1F5"/>
<feature type="compositionally biased region" description="Polar residues" evidence="1">
    <location>
        <begin position="547"/>
        <end position="556"/>
    </location>
</feature>
<gene>
    <name evidence="4" type="ORF">SASPL_150094</name>
</gene>
<evidence type="ECO:0000256" key="1">
    <source>
        <dbReference type="SAM" id="MobiDB-lite"/>
    </source>
</evidence>
<dbReference type="OrthoDB" id="1925648at2759"/>
<dbReference type="PANTHER" id="PTHR21450">
    <property type="entry name" value="PROTEIN ALTERED PHOSPHATE STARVATION RESPONSE 1"/>
    <property type="match status" value="1"/>
</dbReference>
<feature type="compositionally biased region" description="Basic and acidic residues" evidence="1">
    <location>
        <begin position="409"/>
        <end position="420"/>
    </location>
</feature>
<organism evidence="4">
    <name type="scientific">Salvia splendens</name>
    <name type="common">Scarlet sage</name>
    <dbReference type="NCBI Taxonomy" id="180675"/>
    <lineage>
        <taxon>Eukaryota</taxon>
        <taxon>Viridiplantae</taxon>
        <taxon>Streptophyta</taxon>
        <taxon>Embryophyta</taxon>
        <taxon>Tracheophyta</taxon>
        <taxon>Spermatophyta</taxon>
        <taxon>Magnoliopsida</taxon>
        <taxon>eudicotyledons</taxon>
        <taxon>Gunneridae</taxon>
        <taxon>Pentapetalae</taxon>
        <taxon>asterids</taxon>
        <taxon>lamiids</taxon>
        <taxon>Lamiales</taxon>
        <taxon>Lamiaceae</taxon>
        <taxon>Nepetoideae</taxon>
        <taxon>Mentheae</taxon>
        <taxon>Salviinae</taxon>
        <taxon>Salvia</taxon>
        <taxon>Salvia subgen. Calosphace</taxon>
        <taxon>core Calosphace</taxon>
    </lineage>
</organism>
<dbReference type="PANTHER" id="PTHR21450:SF2">
    <property type="entry name" value="FAMILY PROTEIN, PUTATIVE (DUF630 AND DUF632)-RELATED"/>
    <property type="match status" value="1"/>
</dbReference>
<evidence type="ECO:0000259" key="2">
    <source>
        <dbReference type="Pfam" id="PF04782"/>
    </source>
</evidence>
<protein>
    <submittedName>
        <fullName evidence="4">Uncharacterized protein</fullName>
    </submittedName>
</protein>
<feature type="compositionally biased region" description="Low complexity" evidence="1">
    <location>
        <begin position="442"/>
        <end position="452"/>
    </location>
</feature>
<feature type="compositionally biased region" description="Low complexity" evidence="1">
    <location>
        <begin position="64"/>
        <end position="81"/>
    </location>
</feature>
<feature type="compositionally biased region" description="Acidic residues" evidence="1">
    <location>
        <begin position="110"/>
        <end position="119"/>
    </location>
</feature>
<feature type="compositionally biased region" description="Low complexity" evidence="1">
    <location>
        <begin position="421"/>
        <end position="435"/>
    </location>
</feature>
<comment type="caution">
    <text evidence="4">The sequence shown here is derived from an EMBL/GenBank/DDBJ whole genome shotgun (WGS) entry which is preliminary data.</text>
</comment>
<feature type="region of interest" description="Disordered" evidence="1">
    <location>
        <begin position="62"/>
        <end position="145"/>
    </location>
</feature>
<evidence type="ECO:0000313" key="4">
    <source>
        <dbReference type="EMBL" id="KAG6388662.1"/>
    </source>
</evidence>
<dbReference type="Pfam" id="PF04782">
    <property type="entry name" value="DUF632"/>
    <property type="match status" value="1"/>
</dbReference>
<dbReference type="InterPro" id="IPR006868">
    <property type="entry name" value="DUF630"/>
</dbReference>
<feature type="domain" description="DUF632" evidence="2">
    <location>
        <begin position="563"/>
        <end position="881"/>
    </location>
</feature>
<name>A0A8X8Z1F5_SALSN</name>
<dbReference type="Proteomes" id="UP000298416">
    <property type="component" value="Unassembled WGS sequence"/>
</dbReference>
<dbReference type="InterPro" id="IPR006867">
    <property type="entry name" value="DUF632"/>
</dbReference>
<dbReference type="EMBL" id="PNBA02000020">
    <property type="protein sequence ID" value="KAG6388662.1"/>
    <property type="molecule type" value="Genomic_DNA"/>
</dbReference>
<feature type="region of interest" description="Disordered" evidence="1">
    <location>
        <begin position="329"/>
        <end position="497"/>
    </location>
</feature>
<reference evidence="4" key="1">
    <citation type="submission" date="2018-01" db="EMBL/GenBank/DDBJ databases">
        <authorList>
            <person name="Mao J.F."/>
        </authorList>
    </citation>
    <scope>NUCLEOTIDE SEQUENCE</scope>
    <source>
        <strain evidence="4">Huo1</strain>
        <tissue evidence="4">Leaf</tissue>
    </source>
</reference>
<sequence>MGCSASKEDDPPLVIRCRERRELVRAAANHRYALAAAHVSYFRSLKEVGDALRKFVDEELVTAPSSSSSFSSPSLTLSPSSKKNRGNGAESPLHLHSGDESESHLNLSDSSDEEDDDSEDHNHLHHGGFDGNEARNHHQHGNHAEERARNLNNGDEFYPSRFPHDTYSGYSNGFLSDPFANPNPNPYAYPNPYQYPMPQREPYSDPWNQQGVPPAAAAAQSWFFSGNPNVYYMKKSAPAAKTVVQDPPSYGYSDSYWHSPAGYGGNYGYNPAGSPLGMDNREIGRGKPEKEPPPPPSPKVSAWDFFDPFNAAEIGYGSYYSGGGYGYGSNYSSPDSTEVREREGIPELEEETESEAYKDALNGGKLSSAGSSPHSRAARRDNETSSRSVPMHRSENGNLRSKPPQRSEFSSRLHRGEDSSRSVPSSKSKGSSRSASLHKIDSSSTSVPSWSSEESEKPSMPLYNDGNHPKPSVASHYGEESVKPSMPTTPHGEGASWVDGETASISLTDEKSSSDHIVVKSVDEGAGKKKGVTFEVEETSKQDGDSSKFSSVTLSSPRGTRDLREVVAEIRDDFETASSYGKEVAMMLEVGKLPYQPSFLKVMMSRILYLIHPSTTLWESPSKEYAKLASSTMKMAKSYFEDVGNDVNSMACNLSSTMDKLYAWEKKLCKEVKDEERIRTMYEKQHRRLKTLDEEGAEARKMDAARASIRRLLTKLDVSVKAIDSISSRIHKLRDEELQPQLAELVHGLTRMWKAMLKCHQKQFQAVMESRMRRLELNIDQQADSSSRAATELERELRVWCGRFNDWIRFQRSYVESLNEWLIRCLQYEPEETPDGPIPYSPGRLGAPPIFVICNDWHQAMEAISESRVASAMNTFASSLHQLWEKQDDEGRQRLKAEYLSKDYEKHLRANRMERGKAGLDQDAMSVIPSDNNSGVSALDDLKVDLDSMKHKLTEERLKHKDAMKLVHDAASGSLKGGLVPIFKALEIFTSEAVKAHEHVRVKQPGKAS</sequence>
<feature type="region of interest" description="Disordered" evidence="1">
    <location>
        <begin position="274"/>
        <end position="302"/>
    </location>
</feature>